<protein>
    <submittedName>
        <fullName evidence="2">Uncharacterized protein</fullName>
    </submittedName>
</protein>
<feature type="compositionally biased region" description="Polar residues" evidence="1">
    <location>
        <begin position="454"/>
        <end position="475"/>
    </location>
</feature>
<evidence type="ECO:0000313" key="2">
    <source>
        <dbReference type="EMBL" id="CAE6529410.1"/>
    </source>
</evidence>
<gene>
    <name evidence="2" type="ORF">RDB_LOCUS165271</name>
</gene>
<reference evidence="2" key="1">
    <citation type="submission" date="2021-01" db="EMBL/GenBank/DDBJ databases">
        <authorList>
            <person name="Kaushik A."/>
        </authorList>
    </citation>
    <scope>NUCLEOTIDE SEQUENCE</scope>
    <source>
        <strain evidence="2">AG6-10EEA</strain>
    </source>
</reference>
<evidence type="ECO:0000313" key="3">
    <source>
        <dbReference type="Proteomes" id="UP000663853"/>
    </source>
</evidence>
<dbReference type="AlphaFoldDB" id="A0A8H3HRH5"/>
<sequence>MFLGAVGVALRYGTRRMATKASKHLNNFKPESWSAPELASLPPAESIRSLQRVRAKRGTIRPILNHEPIKSGARVDPTHPAAVLTDKSFRAPYANHDYFNIRAYPNAMLKRLGVSIEPNGRLKPRSPPEREFPIFKRKKRIKFARTYVIPIKSTHKSGVVRIRLKRRLNEAIQLVVTRGADADHETNKITFKQSDTLESKWLLRDWYYVFYPRIPIYHAPWPSIIKAVRESLLTILKQGKEMDMRWNLEIADREAKAMARLSRREMRRIRMWRRQDQETASRGHLSEDVGVRWKLKGMGVKKRSMGEKKPGVDNKRIKVLRAPARSAFQNGGVGPLSPPAELSVSRRTPMVLKSKSPSGQAAKPPPQFTAFAKPQVETTRIGAEPRTNRNSRTARTPPSAKLPSVTPKLSKAGLKPPGNSRGPILTKPPTESLVNSLRRKPLSKYTSESDLKSSNRTQSLPTDASDTSSTFKRKT</sequence>
<evidence type="ECO:0000256" key="1">
    <source>
        <dbReference type="SAM" id="MobiDB-lite"/>
    </source>
</evidence>
<comment type="caution">
    <text evidence="2">The sequence shown here is derived from an EMBL/GenBank/DDBJ whole genome shotgun (WGS) entry which is preliminary data.</text>
</comment>
<dbReference type="EMBL" id="CAJMXA010003965">
    <property type="protein sequence ID" value="CAE6529410.1"/>
    <property type="molecule type" value="Genomic_DNA"/>
</dbReference>
<name>A0A8H3HRH5_9AGAM</name>
<accession>A0A8H3HRH5</accession>
<organism evidence="2 3">
    <name type="scientific">Rhizoctonia solani</name>
    <dbReference type="NCBI Taxonomy" id="456999"/>
    <lineage>
        <taxon>Eukaryota</taxon>
        <taxon>Fungi</taxon>
        <taxon>Dikarya</taxon>
        <taxon>Basidiomycota</taxon>
        <taxon>Agaricomycotina</taxon>
        <taxon>Agaricomycetes</taxon>
        <taxon>Cantharellales</taxon>
        <taxon>Ceratobasidiaceae</taxon>
        <taxon>Rhizoctonia</taxon>
    </lineage>
</organism>
<dbReference type="Proteomes" id="UP000663853">
    <property type="component" value="Unassembled WGS sequence"/>
</dbReference>
<feature type="region of interest" description="Disordered" evidence="1">
    <location>
        <begin position="349"/>
        <end position="475"/>
    </location>
</feature>
<proteinExistence type="predicted"/>